<gene>
    <name evidence="5" type="ORF">FD09_GL001821</name>
</gene>
<protein>
    <recommendedName>
        <fullName evidence="3">[Citrate [pro-3S]-lyase] ligase</fullName>
        <ecNumber evidence="3">6.2.1.22</ecNumber>
    </recommendedName>
</protein>
<keyword evidence="3" id="KW-0436">Ligase</keyword>
<dbReference type="GO" id="GO:0016829">
    <property type="term" value="F:lyase activity"/>
    <property type="evidence" value="ECO:0007669"/>
    <property type="project" value="UniProtKB-KW"/>
</dbReference>
<organism evidence="5 6">
    <name type="scientific">Schleiferilactobacillus perolens DSM 12744</name>
    <dbReference type="NCBI Taxonomy" id="1423792"/>
    <lineage>
        <taxon>Bacteria</taxon>
        <taxon>Bacillati</taxon>
        <taxon>Bacillota</taxon>
        <taxon>Bacilli</taxon>
        <taxon>Lactobacillales</taxon>
        <taxon>Lactobacillaceae</taxon>
        <taxon>Schleiferilactobacillus</taxon>
    </lineage>
</organism>
<dbReference type="AlphaFoldDB" id="A0A0R1N0I9"/>
<dbReference type="EMBL" id="AZEC01000003">
    <property type="protein sequence ID" value="KRL13792.1"/>
    <property type="molecule type" value="Genomic_DNA"/>
</dbReference>
<dbReference type="NCBIfam" id="TIGR00124">
    <property type="entry name" value="cit_ly_ligase"/>
    <property type="match status" value="1"/>
</dbReference>
<dbReference type="EC" id="6.2.1.22" evidence="3"/>
<comment type="function">
    <text evidence="3">Acetylation of prosthetic group (2-(5''-phosphoribosyl)-3'-dephosphocoenzyme-A) of the gamma subunit of citrate lyase.</text>
</comment>
<dbReference type="Proteomes" id="UP000051330">
    <property type="component" value="Unassembled WGS sequence"/>
</dbReference>
<dbReference type="OrthoDB" id="9779753at2"/>
<dbReference type="InterPro" id="IPR013166">
    <property type="entry name" value="Citrate_lyase_ligase_C"/>
</dbReference>
<dbReference type="InterPro" id="IPR014729">
    <property type="entry name" value="Rossmann-like_a/b/a_fold"/>
</dbReference>
<proteinExistence type="predicted"/>
<keyword evidence="2 3" id="KW-0067">ATP-binding</keyword>
<name>A0A0R1N0I9_9LACO</name>
<feature type="domain" description="Citrate lyase ligase C-terminal" evidence="4">
    <location>
        <begin position="149"/>
        <end position="329"/>
    </location>
</feature>
<dbReference type="PIRSF" id="PIRSF005751">
    <property type="entry name" value="Acet_citr_lig"/>
    <property type="match status" value="1"/>
</dbReference>
<dbReference type="InterPro" id="IPR005216">
    <property type="entry name" value="Citrate_lyase_ligase"/>
</dbReference>
<comment type="caution">
    <text evidence="5">The sequence shown here is derived from an EMBL/GenBank/DDBJ whole genome shotgun (WGS) entry which is preliminary data.</text>
</comment>
<dbReference type="Gene3D" id="3.40.50.620">
    <property type="entry name" value="HUPs"/>
    <property type="match status" value="1"/>
</dbReference>
<accession>A0A0R1N0I9</accession>
<evidence type="ECO:0000259" key="4">
    <source>
        <dbReference type="SMART" id="SM00764"/>
    </source>
</evidence>
<dbReference type="PANTHER" id="PTHR40599:SF1">
    <property type="entry name" value="[CITRATE [PRO-3S]-LYASE] LIGASE"/>
    <property type="match status" value="1"/>
</dbReference>
<keyword evidence="1 3" id="KW-0547">Nucleotide-binding</keyword>
<comment type="catalytic activity">
    <reaction evidence="3">
        <text>holo-[citrate lyase ACP] + acetate + ATP = acetyl-[citrate lyase ACP] + AMP + diphosphate</text>
        <dbReference type="Rhea" id="RHEA:23788"/>
        <dbReference type="Rhea" id="RHEA-COMP:10158"/>
        <dbReference type="Rhea" id="RHEA-COMP:13710"/>
        <dbReference type="ChEBI" id="CHEBI:30089"/>
        <dbReference type="ChEBI" id="CHEBI:30616"/>
        <dbReference type="ChEBI" id="CHEBI:33019"/>
        <dbReference type="ChEBI" id="CHEBI:82683"/>
        <dbReference type="ChEBI" id="CHEBI:137976"/>
        <dbReference type="ChEBI" id="CHEBI:456215"/>
        <dbReference type="EC" id="6.2.1.22"/>
    </reaction>
</comment>
<evidence type="ECO:0000256" key="2">
    <source>
        <dbReference type="ARBA" id="ARBA00022840"/>
    </source>
</evidence>
<evidence type="ECO:0000313" key="6">
    <source>
        <dbReference type="Proteomes" id="UP000051330"/>
    </source>
</evidence>
<keyword evidence="5" id="KW-0456">Lyase</keyword>
<evidence type="ECO:0000256" key="1">
    <source>
        <dbReference type="ARBA" id="ARBA00022741"/>
    </source>
</evidence>
<dbReference type="NCBIfam" id="TIGR00125">
    <property type="entry name" value="cyt_tran_rel"/>
    <property type="match status" value="1"/>
</dbReference>
<keyword evidence="6" id="KW-1185">Reference proteome</keyword>
<reference evidence="5 6" key="1">
    <citation type="journal article" date="2015" name="Genome Announc.">
        <title>Expanding the biotechnology potential of lactobacilli through comparative genomics of 213 strains and associated genera.</title>
        <authorList>
            <person name="Sun Z."/>
            <person name="Harris H.M."/>
            <person name="McCann A."/>
            <person name="Guo C."/>
            <person name="Argimon S."/>
            <person name="Zhang W."/>
            <person name="Yang X."/>
            <person name="Jeffery I.B."/>
            <person name="Cooney J.C."/>
            <person name="Kagawa T.F."/>
            <person name="Liu W."/>
            <person name="Song Y."/>
            <person name="Salvetti E."/>
            <person name="Wrobel A."/>
            <person name="Rasinkangas P."/>
            <person name="Parkhill J."/>
            <person name="Rea M.C."/>
            <person name="O'Sullivan O."/>
            <person name="Ritari J."/>
            <person name="Douillard F.P."/>
            <person name="Paul Ross R."/>
            <person name="Yang R."/>
            <person name="Briner A.E."/>
            <person name="Felis G.E."/>
            <person name="de Vos W.M."/>
            <person name="Barrangou R."/>
            <person name="Klaenhammer T.R."/>
            <person name="Caufield P.W."/>
            <person name="Cui Y."/>
            <person name="Zhang H."/>
            <person name="O'Toole P.W."/>
        </authorList>
    </citation>
    <scope>NUCLEOTIDE SEQUENCE [LARGE SCALE GENOMIC DNA]</scope>
    <source>
        <strain evidence="5 6">DSM 12744</strain>
    </source>
</reference>
<dbReference type="GO" id="GO:0005524">
    <property type="term" value="F:ATP binding"/>
    <property type="evidence" value="ECO:0007669"/>
    <property type="project" value="UniProtKB-UniRule"/>
</dbReference>
<dbReference type="SUPFAM" id="SSF52374">
    <property type="entry name" value="Nucleotidylyl transferase"/>
    <property type="match status" value="1"/>
</dbReference>
<dbReference type="GO" id="GO:0008771">
    <property type="term" value="F:[citrate (pro-3S)-lyase] ligase activity"/>
    <property type="evidence" value="ECO:0007669"/>
    <property type="project" value="UniProtKB-EC"/>
</dbReference>
<evidence type="ECO:0000256" key="3">
    <source>
        <dbReference type="PIRNR" id="PIRNR005751"/>
    </source>
</evidence>
<dbReference type="PANTHER" id="PTHR40599">
    <property type="entry name" value="[CITRATE [PRO-3S]-LYASE] LIGASE"/>
    <property type="match status" value="1"/>
</dbReference>
<dbReference type="Pfam" id="PF08218">
    <property type="entry name" value="Citrate_ly_lig"/>
    <property type="match status" value="1"/>
</dbReference>
<dbReference type="InterPro" id="IPR004821">
    <property type="entry name" value="Cyt_trans-like"/>
</dbReference>
<dbReference type="RefSeq" id="WP_057818667.1">
    <property type="nucleotide sequence ID" value="NZ_AZEC01000003.1"/>
</dbReference>
<dbReference type="STRING" id="1423792.FD09_GL001821"/>
<sequence>MADIRDLHLRVPSVKKEWIAFLASHGLSGFSDAEVASVDSVIGLFDGDRLVGTGAIAGNVLKFIAVDEGDVPGANFNQVVSELQTRLMMAGHSHMMVFTKPQYETSFGHVGFTTLAKTAVGVLLEAGAPGIKQYLTQLPGVQDQAHKQVAAIVMNANPFTQGHRYLVEKAAAENEIVDVFVVSTDRSLFTSAERMQLVQAGVADLKNVRVYPGGDYMVSYATFPAYFLKSGDDVIRYQTTLDARLFRDWVAPTLHISRRYVGEEPKSHTTAIYNTVLAKELPPAVQLIVVPRLTQAGTVVTATQVRQALANHQLATVQDFLPVSTWQFIQDHQDELLKRIAKGVNIRGN</sequence>
<dbReference type="SMART" id="SM00764">
    <property type="entry name" value="Citrate_ly_lig"/>
    <property type="match status" value="1"/>
</dbReference>
<evidence type="ECO:0000313" key="5">
    <source>
        <dbReference type="EMBL" id="KRL13792.1"/>
    </source>
</evidence>
<dbReference type="PATRIC" id="fig|1423792.3.peg.1846"/>